<dbReference type="EMBL" id="CP001511">
    <property type="protein sequence ID" value="ACS43643.1"/>
    <property type="molecule type" value="Genomic_DNA"/>
</dbReference>
<keyword evidence="1" id="KW-0233">DNA recombination</keyword>
<dbReference type="RefSeq" id="WP_012754080.1">
    <property type="nucleotide sequence ID" value="NC_012811.1"/>
</dbReference>
<dbReference type="SUPFAM" id="SSF56349">
    <property type="entry name" value="DNA breaking-rejoining enzymes"/>
    <property type="match status" value="1"/>
</dbReference>
<keyword evidence="2" id="KW-0614">Plasmid</keyword>
<dbReference type="InterPro" id="IPR013762">
    <property type="entry name" value="Integrase-like_cat_sf"/>
</dbReference>
<dbReference type="OrthoDB" id="67979at2"/>
<dbReference type="GO" id="GO:0015074">
    <property type="term" value="P:DNA integration"/>
    <property type="evidence" value="ECO:0007669"/>
    <property type="project" value="InterPro"/>
</dbReference>
<evidence type="ECO:0000313" key="2">
    <source>
        <dbReference type="EMBL" id="ACS43643.1"/>
    </source>
</evidence>
<organism evidence="2 3">
    <name type="scientific">Methylorubrum extorquens (strain ATCC 14718 / DSM 1338 / JCM 2805 / NCIMB 9133 / AM1)</name>
    <name type="common">Methylobacterium extorquens</name>
    <dbReference type="NCBI Taxonomy" id="272630"/>
    <lineage>
        <taxon>Bacteria</taxon>
        <taxon>Pseudomonadati</taxon>
        <taxon>Pseudomonadota</taxon>
        <taxon>Alphaproteobacteria</taxon>
        <taxon>Hyphomicrobiales</taxon>
        <taxon>Methylobacteriaceae</taxon>
        <taxon>Methylorubrum</taxon>
    </lineage>
</organism>
<dbReference type="Gene3D" id="1.10.443.10">
    <property type="entry name" value="Intergrase catalytic core"/>
    <property type="match status" value="1"/>
</dbReference>
<evidence type="ECO:0008006" key="4">
    <source>
        <dbReference type="Google" id="ProtNLM"/>
    </source>
</evidence>
<dbReference type="HOGENOM" id="CLU_1214107_0_0_5"/>
<protein>
    <recommendedName>
        <fullName evidence="4">Tyr recombinase domain-containing protein</fullName>
    </recommendedName>
</protein>
<reference evidence="2 3" key="1">
    <citation type="journal article" date="2009" name="PLoS ONE">
        <title>Methylobacterium genome sequences: a reference blueprint to investigate microbial metabolism of C1 compounds from natural and industrial sources.</title>
        <authorList>
            <person name="Vuilleumier S."/>
            <person name="Chistoserdova L."/>
            <person name="Lee M.-C."/>
            <person name="Bringel F."/>
            <person name="Lajus A."/>
            <person name="Zhou Y."/>
            <person name="Gourion B."/>
            <person name="Barbe V."/>
            <person name="Chang J."/>
            <person name="Cruveiller S."/>
            <person name="Dossat C."/>
            <person name="Gillett W."/>
            <person name="Gruffaz C."/>
            <person name="Haugen E."/>
            <person name="Hourcade E."/>
            <person name="Levy R."/>
            <person name="Mangenot S."/>
            <person name="Muller E."/>
            <person name="Nadalig T."/>
            <person name="Pagni M."/>
            <person name="Penny C."/>
            <person name="Peyraud R."/>
            <person name="Robinson D.G."/>
            <person name="Roche D."/>
            <person name="Rouy Z."/>
            <person name="Saenampechek C."/>
            <person name="Salvignol G."/>
            <person name="Vallenet D."/>
            <person name="Wu Z."/>
            <person name="Marx C.J."/>
            <person name="Vorholt J.A."/>
            <person name="Olson M.V."/>
            <person name="Kaul R."/>
            <person name="Weissenbach J."/>
            <person name="Medigue C."/>
            <person name="Lidstrom M.E."/>
        </authorList>
    </citation>
    <scope>NUCLEOTIDE SEQUENCE [LARGE SCALE GENOMIC DNA]</scope>
    <source>
        <strain evidence="3">ATCC 14718 / DSM 1338 / JCM 2805 / NCIMB 9133 / AM1</strain>
    </source>
</reference>
<accession>C5B5B1</accession>
<evidence type="ECO:0000313" key="3">
    <source>
        <dbReference type="Proteomes" id="UP000009081"/>
    </source>
</evidence>
<dbReference type="KEGG" id="mea:Mex_2p0804"/>
<proteinExistence type="predicted"/>
<gene>
    <name evidence="2" type="ordered locus">MexAM1_META2p0804</name>
</gene>
<evidence type="ECO:0000256" key="1">
    <source>
        <dbReference type="ARBA" id="ARBA00023172"/>
    </source>
</evidence>
<dbReference type="InterPro" id="IPR011010">
    <property type="entry name" value="DNA_brk_join_enz"/>
</dbReference>
<dbReference type="AlphaFoldDB" id="C5B5B1"/>
<dbReference type="Proteomes" id="UP000009081">
    <property type="component" value="Plasmid megaplasmid"/>
</dbReference>
<name>C5B5B1_METEA</name>
<geneLocation type="plasmid" evidence="2 3">
    <name>megaplasmid</name>
</geneLocation>
<dbReference type="GO" id="GO:0006310">
    <property type="term" value="P:DNA recombination"/>
    <property type="evidence" value="ECO:0007669"/>
    <property type="project" value="UniProtKB-KW"/>
</dbReference>
<sequence>MNPGRGAARIRMKADVLIDERQIKALVAACLKTRYPERNRLVVLLASDAGLTPSEIAWLPREAVLTDRGVLGDHIDLLGKPGRRLRARKIPIAVRGRLWNAINSVLTNAPGTPPDPLIISERALDGGGATRDPGSATLERMRPTSITYVFYKLCKIADLPETAAATLARRRFISETARRSRSVPGANLRDVLAMTGQRSLDRLQRLVEADFEAQTRIVRDLLDPARS</sequence>
<dbReference type="GO" id="GO:0003677">
    <property type="term" value="F:DNA binding"/>
    <property type="evidence" value="ECO:0007669"/>
    <property type="project" value="InterPro"/>
</dbReference>
<keyword evidence="3" id="KW-1185">Reference proteome</keyword>